<feature type="domain" description="Major facilitator superfamily (MFS) profile" evidence="6">
    <location>
        <begin position="28"/>
        <end position="457"/>
    </location>
</feature>
<dbReference type="InterPro" id="IPR036259">
    <property type="entry name" value="MFS_trans_sf"/>
</dbReference>
<feature type="transmembrane region" description="Helical" evidence="5">
    <location>
        <begin position="112"/>
        <end position="134"/>
    </location>
</feature>
<dbReference type="InterPro" id="IPR020846">
    <property type="entry name" value="MFS_dom"/>
</dbReference>
<dbReference type="Gene3D" id="1.20.1250.20">
    <property type="entry name" value="MFS general substrate transporter like domains"/>
    <property type="match status" value="2"/>
</dbReference>
<dbReference type="Pfam" id="PF13347">
    <property type="entry name" value="MFS_2"/>
    <property type="match status" value="1"/>
</dbReference>
<comment type="caution">
    <text evidence="7">The sequence shown here is derived from an EMBL/GenBank/DDBJ whole genome shotgun (WGS) entry which is preliminary data.</text>
</comment>
<dbReference type="PANTHER" id="PTHR23528">
    <property type="match status" value="1"/>
</dbReference>
<feature type="transmembrane region" description="Helical" evidence="5">
    <location>
        <begin position="191"/>
        <end position="211"/>
    </location>
</feature>
<gene>
    <name evidence="7" type="ORF">JF888_08380</name>
</gene>
<name>A0A934NH90_9BACT</name>
<sequence>MSAPPAAAAPAVLTLAPAAPAAKLSRPQFLALVAYWVAIGYLWQSLGTLILPDVVERLVGGAAKGTGLSVLEGIGTVIAIVWQPVAGTLSDRTHTRWGRRRPYLVGGTAADLLFLVGLALAGSFWPLVVAYTFLQFSSNTAQGPYQGLAPDIVPEEQRGTASGFYGLANLLGILSGTVGGGLILAAAGRPAAVASIMALLALGCLATVWGVKEPVRPLRPGGVGPFLGVVRSTFLTPLDHPDFLWLMASRLLILMGVVGIQSFVLYYFSDTYFHGSTRAATGATTGLVGAVILIAVLVTWPAARLSDRIGRKPLIVLGGLLAAAGVSVLLFSGYRWLPEQLLNRLAELLALPPLAAQTLLAGVLLGLGFGAFMSVDWAYITDVIPIEHAGLFFGFSNIATAGSGVIARFVAGLLLDHFNARGQLLNLPGGYPVVFALLLAWILVGSLLVLPVQRGHHP</sequence>
<feature type="transmembrane region" description="Helical" evidence="5">
    <location>
        <begin position="391"/>
        <end position="411"/>
    </location>
</feature>
<evidence type="ECO:0000259" key="6">
    <source>
        <dbReference type="PROSITE" id="PS50850"/>
    </source>
</evidence>
<dbReference type="PANTHER" id="PTHR23528:SF1">
    <property type="entry name" value="MAJOR FACILITATOR SUPERFAMILY (MFS) PROFILE DOMAIN-CONTAINING PROTEIN"/>
    <property type="match status" value="1"/>
</dbReference>
<reference evidence="7 8" key="1">
    <citation type="submission" date="2020-10" db="EMBL/GenBank/DDBJ databases">
        <title>Ca. Dormibacterota MAGs.</title>
        <authorList>
            <person name="Montgomery K."/>
        </authorList>
    </citation>
    <scope>NUCLEOTIDE SEQUENCE [LARGE SCALE GENOMIC DNA]</scope>
    <source>
        <strain evidence="7">SC8811_S16_3</strain>
    </source>
</reference>
<feature type="transmembrane region" description="Helical" evidence="5">
    <location>
        <begin position="31"/>
        <end position="51"/>
    </location>
</feature>
<evidence type="ECO:0000313" key="7">
    <source>
        <dbReference type="EMBL" id="MBJ7603187.1"/>
    </source>
</evidence>
<evidence type="ECO:0000313" key="8">
    <source>
        <dbReference type="Proteomes" id="UP000620075"/>
    </source>
</evidence>
<dbReference type="InterPro" id="IPR005829">
    <property type="entry name" value="Sugar_transporter_CS"/>
</dbReference>
<evidence type="ECO:0000256" key="2">
    <source>
        <dbReference type="ARBA" id="ARBA00022692"/>
    </source>
</evidence>
<feature type="transmembrane region" description="Helical" evidence="5">
    <location>
        <begin position="63"/>
        <end position="82"/>
    </location>
</feature>
<dbReference type="RefSeq" id="WP_338178784.1">
    <property type="nucleotide sequence ID" value="NZ_JAEKNQ010000033.1"/>
</dbReference>
<evidence type="ECO:0000256" key="4">
    <source>
        <dbReference type="ARBA" id="ARBA00023136"/>
    </source>
</evidence>
<comment type="subcellular location">
    <subcellularLocation>
        <location evidence="1">Cell membrane</location>
        <topology evidence="1">Multi-pass membrane protein</topology>
    </subcellularLocation>
</comment>
<feature type="transmembrane region" description="Helical" evidence="5">
    <location>
        <begin position="431"/>
        <end position="452"/>
    </location>
</feature>
<dbReference type="SUPFAM" id="SSF103473">
    <property type="entry name" value="MFS general substrate transporter"/>
    <property type="match status" value="1"/>
</dbReference>
<accession>A0A934NH90</accession>
<feature type="transmembrane region" description="Helical" evidence="5">
    <location>
        <begin position="314"/>
        <end position="334"/>
    </location>
</feature>
<evidence type="ECO:0000256" key="1">
    <source>
        <dbReference type="ARBA" id="ARBA00004651"/>
    </source>
</evidence>
<dbReference type="PROSITE" id="PS50850">
    <property type="entry name" value="MFS"/>
    <property type="match status" value="1"/>
</dbReference>
<evidence type="ECO:0000256" key="3">
    <source>
        <dbReference type="ARBA" id="ARBA00022989"/>
    </source>
</evidence>
<dbReference type="AlphaFoldDB" id="A0A934NH90"/>
<proteinExistence type="predicted"/>
<feature type="transmembrane region" description="Helical" evidence="5">
    <location>
        <begin position="243"/>
        <end position="268"/>
    </location>
</feature>
<keyword evidence="4 5" id="KW-0472">Membrane</keyword>
<dbReference type="PROSITE" id="PS00216">
    <property type="entry name" value="SUGAR_TRANSPORT_1"/>
    <property type="match status" value="1"/>
</dbReference>
<protein>
    <submittedName>
        <fullName evidence="7">MFS transporter</fullName>
    </submittedName>
</protein>
<keyword evidence="2 5" id="KW-0812">Transmembrane</keyword>
<dbReference type="Proteomes" id="UP000620075">
    <property type="component" value="Unassembled WGS sequence"/>
</dbReference>
<feature type="transmembrane region" description="Helical" evidence="5">
    <location>
        <begin position="280"/>
        <end position="302"/>
    </location>
</feature>
<dbReference type="GO" id="GO:0005886">
    <property type="term" value="C:plasma membrane"/>
    <property type="evidence" value="ECO:0007669"/>
    <property type="project" value="UniProtKB-SubCell"/>
</dbReference>
<evidence type="ECO:0000256" key="5">
    <source>
        <dbReference type="SAM" id="Phobius"/>
    </source>
</evidence>
<keyword evidence="3 5" id="KW-1133">Transmembrane helix</keyword>
<dbReference type="EMBL" id="JAEKNQ010000033">
    <property type="protein sequence ID" value="MBJ7603187.1"/>
    <property type="molecule type" value="Genomic_DNA"/>
</dbReference>
<feature type="transmembrane region" description="Helical" evidence="5">
    <location>
        <begin position="354"/>
        <end position="379"/>
    </location>
</feature>
<dbReference type="GO" id="GO:0022857">
    <property type="term" value="F:transmembrane transporter activity"/>
    <property type="evidence" value="ECO:0007669"/>
    <property type="project" value="InterPro"/>
</dbReference>
<feature type="transmembrane region" description="Helical" evidence="5">
    <location>
        <begin position="164"/>
        <end position="185"/>
    </location>
</feature>
<organism evidence="7 8">
    <name type="scientific">Candidatus Dormiibacter inghamiae</name>
    <dbReference type="NCBI Taxonomy" id="3127013"/>
    <lineage>
        <taxon>Bacteria</taxon>
        <taxon>Bacillati</taxon>
        <taxon>Candidatus Dormiibacterota</taxon>
        <taxon>Candidatus Dormibacteria</taxon>
        <taxon>Candidatus Dormibacterales</taxon>
        <taxon>Candidatus Dormibacteraceae</taxon>
        <taxon>Candidatus Dormiibacter</taxon>
    </lineage>
</organism>